<name>A0AAW0ZAU1_9HYME</name>
<dbReference type="AlphaFoldDB" id="A0AAW0ZAU1"/>
<evidence type="ECO:0000256" key="1">
    <source>
        <dbReference type="SAM" id="MobiDB-lite"/>
    </source>
</evidence>
<dbReference type="Proteomes" id="UP001432146">
    <property type="component" value="Unassembled WGS sequence"/>
</dbReference>
<reference evidence="2 3" key="1">
    <citation type="submission" date="2024-05" db="EMBL/GenBank/DDBJ databases">
        <title>The nuclear and mitochondrial genome assemblies of Tetragonisca angustula (Apidae: Meliponini), a tiny yet remarkable pollinator in the Neotropics.</title>
        <authorList>
            <person name="Ferrari R."/>
            <person name="Ricardo P.C."/>
            <person name="Dias F.C."/>
            <person name="Araujo N.S."/>
            <person name="Soares D.O."/>
            <person name="Zhou Q.-S."/>
            <person name="Zhu C.-D."/>
            <person name="Coutinho L."/>
            <person name="Airas M.C."/>
            <person name="Batista T.M."/>
        </authorList>
    </citation>
    <scope>NUCLEOTIDE SEQUENCE [LARGE SCALE GENOMIC DNA]</scope>
    <source>
        <strain evidence="2">ASF017062</strain>
        <tissue evidence="2">Abdomen</tissue>
    </source>
</reference>
<accession>A0AAW0ZAU1</accession>
<keyword evidence="3" id="KW-1185">Reference proteome</keyword>
<proteinExistence type="predicted"/>
<evidence type="ECO:0000313" key="3">
    <source>
        <dbReference type="Proteomes" id="UP001432146"/>
    </source>
</evidence>
<comment type="caution">
    <text evidence="2">The sequence shown here is derived from an EMBL/GenBank/DDBJ whole genome shotgun (WGS) entry which is preliminary data.</text>
</comment>
<dbReference type="EMBL" id="JAWNGG020000306">
    <property type="protein sequence ID" value="KAK9294655.1"/>
    <property type="molecule type" value="Genomic_DNA"/>
</dbReference>
<organism evidence="2 3">
    <name type="scientific">Tetragonisca angustula</name>
    <dbReference type="NCBI Taxonomy" id="166442"/>
    <lineage>
        <taxon>Eukaryota</taxon>
        <taxon>Metazoa</taxon>
        <taxon>Ecdysozoa</taxon>
        <taxon>Arthropoda</taxon>
        <taxon>Hexapoda</taxon>
        <taxon>Insecta</taxon>
        <taxon>Pterygota</taxon>
        <taxon>Neoptera</taxon>
        <taxon>Endopterygota</taxon>
        <taxon>Hymenoptera</taxon>
        <taxon>Apocrita</taxon>
        <taxon>Aculeata</taxon>
        <taxon>Apoidea</taxon>
        <taxon>Anthophila</taxon>
        <taxon>Apidae</taxon>
        <taxon>Tetragonisca</taxon>
    </lineage>
</organism>
<evidence type="ECO:0000313" key="2">
    <source>
        <dbReference type="EMBL" id="KAK9294655.1"/>
    </source>
</evidence>
<feature type="region of interest" description="Disordered" evidence="1">
    <location>
        <begin position="1"/>
        <end position="44"/>
    </location>
</feature>
<protein>
    <submittedName>
        <fullName evidence="2">Uncharacterized protein</fullName>
    </submittedName>
</protein>
<sequence length="77" mass="8681">METITTSADNEPEEAWAQCANPRPASARRLEKSTGSDPPLCPLRRSKRFTLAGSSERFCLEQRTNPRDSQPGLRCFR</sequence>
<gene>
    <name evidence="2" type="ORF">QLX08_010780</name>
</gene>